<evidence type="ECO:0000313" key="1">
    <source>
        <dbReference type="EMBL" id="MPC60812.1"/>
    </source>
</evidence>
<dbReference type="Proteomes" id="UP000324222">
    <property type="component" value="Unassembled WGS sequence"/>
</dbReference>
<accession>A0A5B7GPR3</accession>
<organism evidence="1 2">
    <name type="scientific">Portunus trituberculatus</name>
    <name type="common">Swimming crab</name>
    <name type="synonym">Neptunus trituberculatus</name>
    <dbReference type="NCBI Taxonomy" id="210409"/>
    <lineage>
        <taxon>Eukaryota</taxon>
        <taxon>Metazoa</taxon>
        <taxon>Ecdysozoa</taxon>
        <taxon>Arthropoda</taxon>
        <taxon>Crustacea</taxon>
        <taxon>Multicrustacea</taxon>
        <taxon>Malacostraca</taxon>
        <taxon>Eumalacostraca</taxon>
        <taxon>Eucarida</taxon>
        <taxon>Decapoda</taxon>
        <taxon>Pleocyemata</taxon>
        <taxon>Brachyura</taxon>
        <taxon>Eubrachyura</taxon>
        <taxon>Portunoidea</taxon>
        <taxon>Portunidae</taxon>
        <taxon>Portuninae</taxon>
        <taxon>Portunus</taxon>
    </lineage>
</organism>
<reference evidence="1 2" key="1">
    <citation type="submission" date="2019-05" db="EMBL/GenBank/DDBJ databases">
        <title>Another draft genome of Portunus trituberculatus and its Hox gene families provides insights of decapod evolution.</title>
        <authorList>
            <person name="Jeong J.-H."/>
            <person name="Song I."/>
            <person name="Kim S."/>
            <person name="Choi T."/>
            <person name="Kim D."/>
            <person name="Ryu S."/>
            <person name="Kim W."/>
        </authorList>
    </citation>
    <scope>NUCLEOTIDE SEQUENCE [LARGE SCALE GENOMIC DNA]</scope>
    <source>
        <tissue evidence="1">Muscle</tissue>
    </source>
</reference>
<dbReference type="AlphaFoldDB" id="A0A5B7GPR3"/>
<protein>
    <submittedName>
        <fullName evidence="1">Uncharacterized protein</fullName>
    </submittedName>
</protein>
<proteinExistence type="predicted"/>
<sequence>MADLQAPTPPGSARHYWEDHTLPHDYSHPTTCSLAIPVGHKAVQSKLTATTTSAAAVSEASRHAQNAIFRESSAGSRLAAAGSQCGRDEVMVMVMV</sequence>
<comment type="caution">
    <text evidence="1">The sequence shown here is derived from an EMBL/GenBank/DDBJ whole genome shotgun (WGS) entry which is preliminary data.</text>
</comment>
<gene>
    <name evidence="1" type="ORF">E2C01_054869</name>
</gene>
<dbReference type="EMBL" id="VSRR010017926">
    <property type="protein sequence ID" value="MPC60812.1"/>
    <property type="molecule type" value="Genomic_DNA"/>
</dbReference>
<name>A0A5B7GPR3_PORTR</name>
<keyword evidence="2" id="KW-1185">Reference proteome</keyword>
<evidence type="ECO:0000313" key="2">
    <source>
        <dbReference type="Proteomes" id="UP000324222"/>
    </source>
</evidence>